<evidence type="ECO:0000256" key="1">
    <source>
        <dbReference type="SAM" id="MobiDB-lite"/>
    </source>
</evidence>
<dbReference type="AlphaFoldDB" id="E5A0G5"/>
<dbReference type="EMBL" id="FP929130">
    <property type="protein sequence ID" value="CBX97025.1"/>
    <property type="molecule type" value="Genomic_DNA"/>
</dbReference>
<dbReference type="HOGENOM" id="CLU_2606469_0_0_1"/>
<protein>
    <submittedName>
        <fullName evidence="2">Predicted protein</fullName>
    </submittedName>
</protein>
<dbReference type="InParanoid" id="E5A0G5"/>
<proteinExistence type="predicted"/>
<organism evidence="3">
    <name type="scientific">Leptosphaeria maculans (strain JN3 / isolate v23.1.3 / race Av1-4-5-6-7-8)</name>
    <name type="common">Blackleg fungus</name>
    <name type="synonym">Phoma lingam</name>
    <dbReference type="NCBI Taxonomy" id="985895"/>
    <lineage>
        <taxon>Eukaryota</taxon>
        <taxon>Fungi</taxon>
        <taxon>Dikarya</taxon>
        <taxon>Ascomycota</taxon>
        <taxon>Pezizomycotina</taxon>
        <taxon>Dothideomycetes</taxon>
        <taxon>Pleosporomycetidae</taxon>
        <taxon>Pleosporales</taxon>
        <taxon>Pleosporineae</taxon>
        <taxon>Leptosphaeriaceae</taxon>
        <taxon>Plenodomus</taxon>
        <taxon>Plenodomus lingam/Leptosphaeria maculans species complex</taxon>
    </lineage>
</organism>
<feature type="region of interest" description="Disordered" evidence="1">
    <location>
        <begin position="58"/>
        <end position="79"/>
    </location>
</feature>
<gene>
    <name evidence="2" type="ORF">LEMA_uP101560.1</name>
</gene>
<evidence type="ECO:0000313" key="3">
    <source>
        <dbReference type="Proteomes" id="UP000002668"/>
    </source>
</evidence>
<keyword evidence="3" id="KW-1185">Reference proteome</keyword>
<sequence length="79" mass="9010">MRLRHTHNLILWPSEFHPGEPSTFFSLSLSLSPSRSPPLSYTKAAALRHRDACLRRRRMAHARRTAAPPPTPSSQPFDH</sequence>
<evidence type="ECO:0000313" key="2">
    <source>
        <dbReference type="EMBL" id="CBX97025.1"/>
    </source>
</evidence>
<dbReference type="Proteomes" id="UP000002668">
    <property type="component" value="Genome"/>
</dbReference>
<accession>E5A0G5</accession>
<name>E5A0G5_LEPMJ</name>
<dbReference type="VEuPathDB" id="FungiDB:LEMA_uP101560.1"/>
<reference evidence="3" key="1">
    <citation type="journal article" date="2011" name="Nat. Commun.">
        <title>Effector diversification within compartments of the Leptosphaeria maculans genome affected by Repeat-Induced Point mutations.</title>
        <authorList>
            <person name="Rouxel T."/>
            <person name="Grandaubert J."/>
            <person name="Hane J.K."/>
            <person name="Hoede C."/>
            <person name="van de Wouw A.P."/>
            <person name="Couloux A."/>
            <person name="Dominguez V."/>
            <person name="Anthouard V."/>
            <person name="Bally P."/>
            <person name="Bourras S."/>
            <person name="Cozijnsen A.J."/>
            <person name="Ciuffetti L.M."/>
            <person name="Degrave A."/>
            <person name="Dilmaghani A."/>
            <person name="Duret L."/>
            <person name="Fudal I."/>
            <person name="Goodwin S.B."/>
            <person name="Gout L."/>
            <person name="Glaser N."/>
            <person name="Linglin J."/>
            <person name="Kema G.H.J."/>
            <person name="Lapalu N."/>
            <person name="Lawrence C.B."/>
            <person name="May K."/>
            <person name="Meyer M."/>
            <person name="Ollivier B."/>
            <person name="Poulain J."/>
            <person name="Schoch C.L."/>
            <person name="Simon A."/>
            <person name="Spatafora J.W."/>
            <person name="Stachowiak A."/>
            <person name="Turgeon B.G."/>
            <person name="Tyler B.M."/>
            <person name="Vincent D."/>
            <person name="Weissenbach J."/>
            <person name="Amselem J."/>
            <person name="Quesneville H."/>
            <person name="Oliver R.P."/>
            <person name="Wincker P."/>
            <person name="Balesdent M.-H."/>
            <person name="Howlett B.J."/>
        </authorList>
    </citation>
    <scope>NUCLEOTIDE SEQUENCE [LARGE SCALE GENOMIC DNA]</scope>
    <source>
        <strain evidence="3">JN3 / isolate v23.1.3 / race Av1-4-5-6-7-8</strain>
    </source>
</reference>